<evidence type="ECO:0000256" key="4">
    <source>
        <dbReference type="ARBA" id="ARBA00023163"/>
    </source>
</evidence>
<dbReference type="EMBL" id="JBANAX010000095">
    <property type="protein sequence ID" value="KAL1222456.1"/>
    <property type="molecule type" value="Genomic_DNA"/>
</dbReference>
<dbReference type="AlphaFoldDB" id="A0ABD1BZ18"/>
<keyword evidence="2" id="KW-0805">Transcription regulation</keyword>
<dbReference type="InterPro" id="IPR015300">
    <property type="entry name" value="DNA-bd_pseudobarrel_sf"/>
</dbReference>
<feature type="domain" description="TF-B3" evidence="7">
    <location>
        <begin position="203"/>
        <end position="299"/>
    </location>
</feature>
<keyword evidence="9" id="KW-1185">Reference proteome</keyword>
<dbReference type="Gene3D" id="2.40.330.10">
    <property type="entry name" value="DNA-binding pseudobarrel domain"/>
    <property type="match status" value="3"/>
</dbReference>
<dbReference type="PROSITE" id="PS50863">
    <property type="entry name" value="B3"/>
    <property type="match status" value="2"/>
</dbReference>
<dbReference type="InterPro" id="IPR003340">
    <property type="entry name" value="B3_DNA-bd"/>
</dbReference>
<dbReference type="SUPFAM" id="SSF101936">
    <property type="entry name" value="DNA-binding pseudobarrel domain"/>
    <property type="match status" value="3"/>
</dbReference>
<dbReference type="GO" id="GO:0005634">
    <property type="term" value="C:nucleus"/>
    <property type="evidence" value="ECO:0007669"/>
    <property type="project" value="UniProtKB-SubCell"/>
</dbReference>
<evidence type="ECO:0000256" key="6">
    <source>
        <dbReference type="SAM" id="MobiDB-lite"/>
    </source>
</evidence>
<dbReference type="GO" id="GO:0003677">
    <property type="term" value="F:DNA binding"/>
    <property type="evidence" value="ECO:0007669"/>
    <property type="project" value="UniProtKB-KW"/>
</dbReference>
<evidence type="ECO:0000313" key="8">
    <source>
        <dbReference type="EMBL" id="KAL1222456.1"/>
    </source>
</evidence>
<proteinExistence type="predicted"/>
<dbReference type="Pfam" id="PF02362">
    <property type="entry name" value="B3"/>
    <property type="match status" value="3"/>
</dbReference>
<comment type="subcellular location">
    <subcellularLocation>
        <location evidence="1">Nucleus</location>
    </subcellularLocation>
</comment>
<dbReference type="SMART" id="SM01019">
    <property type="entry name" value="B3"/>
    <property type="match status" value="3"/>
</dbReference>
<keyword evidence="4" id="KW-0804">Transcription</keyword>
<evidence type="ECO:0000256" key="3">
    <source>
        <dbReference type="ARBA" id="ARBA00023125"/>
    </source>
</evidence>
<evidence type="ECO:0000259" key="7">
    <source>
        <dbReference type="PROSITE" id="PS50863"/>
    </source>
</evidence>
<name>A0ABD1BZ18_CARAN</name>
<evidence type="ECO:0000256" key="5">
    <source>
        <dbReference type="ARBA" id="ARBA00023242"/>
    </source>
</evidence>
<organism evidence="8 9">
    <name type="scientific">Cardamine amara subsp. amara</name>
    <dbReference type="NCBI Taxonomy" id="228776"/>
    <lineage>
        <taxon>Eukaryota</taxon>
        <taxon>Viridiplantae</taxon>
        <taxon>Streptophyta</taxon>
        <taxon>Embryophyta</taxon>
        <taxon>Tracheophyta</taxon>
        <taxon>Spermatophyta</taxon>
        <taxon>Magnoliopsida</taxon>
        <taxon>eudicotyledons</taxon>
        <taxon>Gunneridae</taxon>
        <taxon>Pentapetalae</taxon>
        <taxon>rosids</taxon>
        <taxon>malvids</taxon>
        <taxon>Brassicales</taxon>
        <taxon>Brassicaceae</taxon>
        <taxon>Cardamineae</taxon>
        <taxon>Cardamine</taxon>
    </lineage>
</organism>
<dbReference type="InterPro" id="IPR050655">
    <property type="entry name" value="Plant_B3_domain"/>
</dbReference>
<sequence length="408" mass="47242">MASSNNDFVRSQEERKRKSFFKVLQRVDIFSENTRALPHDFVRNFSDDELSHKMKIKGQWGSSWELQISKNPRFYYMEKSGWEKFVKDNALGDNEFLSFTHKRKMSFDVNIFKQDGKEMLLPPQSRTYLASSSRVKTEQGEVMVSSDLRDPDPRTQAESNGGGQYKRKLNFEKKKDEESKRSKRTEKMVNVYKDSADASSSSVKEFTVIFQKSYLRLQAIPTSAAKDYLPDKKTKFKIHHPNGKKSWIIVYAPHETKPRFYGGWPKLVKEYPITVGDKCKFTLIKPDELVLVVNVRRDSAGVSSSSSVNGFTKIIHQTHLRNQLRIPDSAVKDHMPKESMKFKIHHPDGKKSWIVNYCAYEKYSCFYGGWDNVVKEYPIVAEDKCTFTLIKPDELVLVVSKVIYSCQG</sequence>
<dbReference type="PANTHER" id="PTHR31920">
    <property type="entry name" value="B3 DOMAIN-CONTAINING"/>
    <property type="match status" value="1"/>
</dbReference>
<keyword evidence="5" id="KW-0539">Nucleus</keyword>
<feature type="domain" description="TF-B3" evidence="7">
    <location>
        <begin position="20"/>
        <end position="115"/>
    </location>
</feature>
<evidence type="ECO:0000256" key="2">
    <source>
        <dbReference type="ARBA" id="ARBA00023015"/>
    </source>
</evidence>
<reference evidence="8 9" key="1">
    <citation type="submission" date="2024-04" db="EMBL/GenBank/DDBJ databases">
        <title>Genome assembly C_amara_ONT_v2.</title>
        <authorList>
            <person name="Yant L."/>
            <person name="Moore C."/>
            <person name="Slenker M."/>
        </authorList>
    </citation>
    <scope>NUCLEOTIDE SEQUENCE [LARGE SCALE GENOMIC DNA]</scope>
    <source>
        <tissue evidence="8">Leaf</tissue>
    </source>
</reference>
<dbReference type="Proteomes" id="UP001558713">
    <property type="component" value="Unassembled WGS sequence"/>
</dbReference>
<comment type="caution">
    <text evidence="8">The sequence shown here is derived from an EMBL/GenBank/DDBJ whole genome shotgun (WGS) entry which is preliminary data.</text>
</comment>
<feature type="compositionally biased region" description="Basic and acidic residues" evidence="6">
    <location>
        <begin position="169"/>
        <end position="180"/>
    </location>
</feature>
<dbReference type="PANTHER" id="PTHR31920:SF122">
    <property type="entry name" value="B3 DOMAIN-CONTAINING PROTEIN REM23"/>
    <property type="match status" value="1"/>
</dbReference>
<evidence type="ECO:0000313" key="9">
    <source>
        <dbReference type="Proteomes" id="UP001558713"/>
    </source>
</evidence>
<protein>
    <submittedName>
        <fullName evidence="8">B3 domain-containing protein</fullName>
    </submittedName>
</protein>
<dbReference type="CDD" id="cd10017">
    <property type="entry name" value="B3_DNA"/>
    <property type="match status" value="3"/>
</dbReference>
<accession>A0ABD1BZ18</accession>
<keyword evidence="3" id="KW-0238">DNA-binding</keyword>
<gene>
    <name evidence="8" type="ORF">V5N11_020686</name>
</gene>
<feature type="region of interest" description="Disordered" evidence="6">
    <location>
        <begin position="130"/>
        <end position="185"/>
    </location>
</feature>
<evidence type="ECO:0000256" key="1">
    <source>
        <dbReference type="ARBA" id="ARBA00004123"/>
    </source>
</evidence>